<reference evidence="3" key="1">
    <citation type="submission" date="2018-11" db="EMBL/GenBank/DDBJ databases">
        <authorList>
            <person name="Alioto T."/>
            <person name="Alioto T."/>
        </authorList>
    </citation>
    <scope>NUCLEOTIDE SEQUENCE</scope>
</reference>
<keyword evidence="4" id="KW-1185">Reference proteome</keyword>
<keyword evidence="1" id="KW-1133">Transmembrane helix</keyword>
<evidence type="ECO:0000259" key="2">
    <source>
        <dbReference type="PROSITE" id="PS50835"/>
    </source>
</evidence>
<protein>
    <recommendedName>
        <fullName evidence="2">Ig-like domain-containing protein</fullName>
    </recommendedName>
</protein>
<dbReference type="Gene3D" id="2.60.40.10">
    <property type="entry name" value="Immunoglobulins"/>
    <property type="match status" value="2"/>
</dbReference>
<organism evidence="3 4">
    <name type="scientific">Mytilus galloprovincialis</name>
    <name type="common">Mediterranean mussel</name>
    <dbReference type="NCBI Taxonomy" id="29158"/>
    <lineage>
        <taxon>Eukaryota</taxon>
        <taxon>Metazoa</taxon>
        <taxon>Spiralia</taxon>
        <taxon>Lophotrochozoa</taxon>
        <taxon>Mollusca</taxon>
        <taxon>Bivalvia</taxon>
        <taxon>Autobranchia</taxon>
        <taxon>Pteriomorphia</taxon>
        <taxon>Mytilida</taxon>
        <taxon>Mytiloidea</taxon>
        <taxon>Mytilidae</taxon>
        <taxon>Mytilinae</taxon>
        <taxon>Mytilus</taxon>
    </lineage>
</organism>
<dbReference type="OrthoDB" id="6132612at2759"/>
<evidence type="ECO:0000313" key="4">
    <source>
        <dbReference type="Proteomes" id="UP000596742"/>
    </source>
</evidence>
<proteinExistence type="predicted"/>
<name>A0A8B6ER69_MYTGA</name>
<dbReference type="PROSITE" id="PS50835">
    <property type="entry name" value="IG_LIKE"/>
    <property type="match status" value="1"/>
</dbReference>
<evidence type="ECO:0000256" key="1">
    <source>
        <dbReference type="SAM" id="Phobius"/>
    </source>
</evidence>
<accession>A0A8B6ER69</accession>
<comment type="caution">
    <text evidence="3">The sequence shown here is derived from an EMBL/GenBank/DDBJ whole genome shotgun (WGS) entry which is preliminary data.</text>
</comment>
<feature type="domain" description="Ig-like" evidence="2">
    <location>
        <begin position="1"/>
        <end position="60"/>
    </location>
</feature>
<feature type="transmembrane region" description="Helical" evidence="1">
    <location>
        <begin position="201"/>
        <end position="226"/>
    </location>
</feature>
<dbReference type="InterPro" id="IPR007110">
    <property type="entry name" value="Ig-like_dom"/>
</dbReference>
<dbReference type="AlphaFoldDB" id="A0A8B6ER69"/>
<dbReference type="InterPro" id="IPR013783">
    <property type="entry name" value="Ig-like_fold"/>
</dbReference>
<keyword evidence="1" id="KW-0812">Transmembrane</keyword>
<evidence type="ECO:0000313" key="3">
    <source>
        <dbReference type="EMBL" id="VDI37247.1"/>
    </source>
</evidence>
<dbReference type="InterPro" id="IPR036179">
    <property type="entry name" value="Ig-like_dom_sf"/>
</dbReference>
<dbReference type="SUPFAM" id="SSF48726">
    <property type="entry name" value="Immunoglobulin"/>
    <property type="match status" value="2"/>
</dbReference>
<feature type="non-terminal residue" evidence="3">
    <location>
        <position position="300"/>
    </location>
</feature>
<sequence>MHTTLDANPPVSTCKWQQRSKYGEIIRDFSNNNQTLTLPTVHKDQRYQDTGEYVCSAENGIIGINGQLKQTGSAYVISTAPPVITADNKDSSTQYGKNGKSTKIFVNVYSIPKYTRISWYTHNTQLHVVSNKYATNDEPVIVKDVFHGVDVQLDGYRVTLTISNLQEADFTNYTLRLYYSSQYVLHEVTLQSSNGQMSSNAIIGTVAGVLVVLLIVCAVIISILVFKKRKGTKKTKKNAGFYENSEFQNVQIRDEYEEVISKSDTEEKQTSKTYEALRPMEAVEVYDDLENDKGLPSSKS</sequence>
<keyword evidence="1" id="KW-0472">Membrane</keyword>
<dbReference type="Proteomes" id="UP000596742">
    <property type="component" value="Unassembled WGS sequence"/>
</dbReference>
<dbReference type="EMBL" id="UYJE01005424">
    <property type="protein sequence ID" value="VDI37247.1"/>
    <property type="molecule type" value="Genomic_DNA"/>
</dbReference>
<gene>
    <name evidence="3" type="ORF">MGAL_10B015818</name>
</gene>